<dbReference type="Gene3D" id="1.10.10.60">
    <property type="entry name" value="Homeodomain-like"/>
    <property type="match status" value="1"/>
</dbReference>
<evidence type="ECO:0000256" key="1">
    <source>
        <dbReference type="ARBA" id="ARBA00023015"/>
    </source>
</evidence>
<dbReference type="PROSITE" id="PS50977">
    <property type="entry name" value="HTH_TETR_2"/>
    <property type="match status" value="1"/>
</dbReference>
<accession>A0ABV5MAK2</accession>
<evidence type="ECO:0000313" key="7">
    <source>
        <dbReference type="Proteomes" id="UP001589608"/>
    </source>
</evidence>
<evidence type="ECO:0000256" key="2">
    <source>
        <dbReference type="ARBA" id="ARBA00023125"/>
    </source>
</evidence>
<evidence type="ECO:0000256" key="3">
    <source>
        <dbReference type="ARBA" id="ARBA00023163"/>
    </source>
</evidence>
<dbReference type="PANTHER" id="PTHR30055">
    <property type="entry name" value="HTH-TYPE TRANSCRIPTIONAL REGULATOR RUTR"/>
    <property type="match status" value="1"/>
</dbReference>
<dbReference type="Pfam" id="PF00440">
    <property type="entry name" value="TetR_N"/>
    <property type="match status" value="1"/>
</dbReference>
<dbReference type="Proteomes" id="UP001589608">
    <property type="component" value="Unassembled WGS sequence"/>
</dbReference>
<gene>
    <name evidence="6" type="ORF">ACFFTR_22620</name>
</gene>
<evidence type="ECO:0000259" key="5">
    <source>
        <dbReference type="PROSITE" id="PS50977"/>
    </source>
</evidence>
<evidence type="ECO:0000313" key="6">
    <source>
        <dbReference type="EMBL" id="MFB9445884.1"/>
    </source>
</evidence>
<keyword evidence="7" id="KW-1185">Reference proteome</keyword>
<sequence length="241" mass="25854">MDVDMPRYLQQLWGRDTARRRGPKPALTLDEIGRQAVAVADRDGLDAVSMKAMATHLGLSTMSLYRYLESKEELLSLMLHIAYGRPDLPPAADWRAGAEQWASALAARLHEHPWIVQVPMAEPPLEPNPLAWTEAGLAVLCGTGLPVPDQLSALLVIDGFVRSHTALSLQIGAAGATRAPRVRPGTYGQRMAALVDPAVFPHLARAGAAPSEPDFHTGQYTFGLALILDGLAAHIALHGSA</sequence>
<name>A0ABV5MAK2_9ACTN</name>
<dbReference type="RefSeq" id="WP_223093054.1">
    <property type="nucleotide sequence ID" value="NZ_CP061913.1"/>
</dbReference>
<keyword evidence="1" id="KW-0805">Transcription regulation</keyword>
<dbReference type="InterPro" id="IPR001647">
    <property type="entry name" value="HTH_TetR"/>
</dbReference>
<dbReference type="InterPro" id="IPR004111">
    <property type="entry name" value="Repressor_TetR_C"/>
</dbReference>
<feature type="DNA-binding region" description="H-T-H motif" evidence="4">
    <location>
        <begin position="49"/>
        <end position="68"/>
    </location>
</feature>
<reference evidence="6 7" key="1">
    <citation type="submission" date="2024-09" db="EMBL/GenBank/DDBJ databases">
        <authorList>
            <person name="Sun Q."/>
            <person name="Mori K."/>
        </authorList>
    </citation>
    <scope>NUCLEOTIDE SEQUENCE [LARGE SCALE GENOMIC DNA]</scope>
    <source>
        <strain evidence="6 7">JCM 3307</strain>
    </source>
</reference>
<keyword evidence="2 4" id="KW-0238">DNA-binding</keyword>
<dbReference type="InterPro" id="IPR009057">
    <property type="entry name" value="Homeodomain-like_sf"/>
</dbReference>
<proteinExistence type="predicted"/>
<dbReference type="PANTHER" id="PTHR30055:SF151">
    <property type="entry name" value="TRANSCRIPTIONAL REGULATORY PROTEIN"/>
    <property type="match status" value="1"/>
</dbReference>
<dbReference type="SUPFAM" id="SSF48498">
    <property type="entry name" value="Tetracyclin repressor-like, C-terminal domain"/>
    <property type="match status" value="1"/>
</dbReference>
<dbReference type="SUPFAM" id="SSF46689">
    <property type="entry name" value="Homeodomain-like"/>
    <property type="match status" value="1"/>
</dbReference>
<evidence type="ECO:0000256" key="4">
    <source>
        <dbReference type="PROSITE-ProRule" id="PRU00335"/>
    </source>
</evidence>
<protein>
    <submittedName>
        <fullName evidence="6">TetR/AcrR family transcriptional regulator</fullName>
    </submittedName>
</protein>
<comment type="caution">
    <text evidence="6">The sequence shown here is derived from an EMBL/GenBank/DDBJ whole genome shotgun (WGS) entry which is preliminary data.</text>
</comment>
<dbReference type="Gene3D" id="1.10.357.10">
    <property type="entry name" value="Tetracycline Repressor, domain 2"/>
    <property type="match status" value="1"/>
</dbReference>
<organism evidence="6 7">
    <name type="scientific">Dactylosporangium vinaceum</name>
    <dbReference type="NCBI Taxonomy" id="53362"/>
    <lineage>
        <taxon>Bacteria</taxon>
        <taxon>Bacillati</taxon>
        <taxon>Actinomycetota</taxon>
        <taxon>Actinomycetes</taxon>
        <taxon>Micromonosporales</taxon>
        <taxon>Micromonosporaceae</taxon>
        <taxon>Dactylosporangium</taxon>
    </lineage>
</organism>
<dbReference type="EMBL" id="JBHMCA010000043">
    <property type="protein sequence ID" value="MFB9445884.1"/>
    <property type="molecule type" value="Genomic_DNA"/>
</dbReference>
<keyword evidence="3" id="KW-0804">Transcription</keyword>
<dbReference type="InterPro" id="IPR050109">
    <property type="entry name" value="HTH-type_TetR-like_transc_reg"/>
</dbReference>
<dbReference type="InterPro" id="IPR036271">
    <property type="entry name" value="Tet_transcr_reg_TetR-rel_C_sf"/>
</dbReference>
<dbReference type="Pfam" id="PF02909">
    <property type="entry name" value="TetR_C_1"/>
    <property type="match status" value="1"/>
</dbReference>
<feature type="domain" description="HTH tetR-type" evidence="5">
    <location>
        <begin position="26"/>
        <end position="86"/>
    </location>
</feature>